<dbReference type="InterPro" id="IPR050905">
    <property type="entry name" value="Plant_NBS-LRR"/>
</dbReference>
<keyword evidence="3" id="KW-0677">Repeat</keyword>
<reference evidence="11 12" key="1">
    <citation type="submission" date="2019-05" db="EMBL/GenBank/DDBJ databases">
        <title>Mikania micrantha, genome provides insights into the molecular mechanism of rapid growth.</title>
        <authorList>
            <person name="Liu B."/>
        </authorList>
    </citation>
    <scope>NUCLEOTIDE SEQUENCE [LARGE SCALE GENOMIC DNA]</scope>
    <source>
        <strain evidence="11">NLD-2019</strain>
        <tissue evidence="11">Leaf</tissue>
    </source>
</reference>
<evidence type="ECO:0000313" key="12">
    <source>
        <dbReference type="Proteomes" id="UP000326396"/>
    </source>
</evidence>
<dbReference type="PANTHER" id="PTHR33463">
    <property type="entry name" value="NB-ARC DOMAIN-CONTAINING PROTEIN-RELATED"/>
    <property type="match status" value="1"/>
</dbReference>
<dbReference type="Proteomes" id="UP000326396">
    <property type="component" value="Linkage Group LG1"/>
</dbReference>
<sequence>MDIVSSSLTAISLLWAPFEACCFYTRKLEERVRTLHNEMEGLISKENDLKAEINSGMVNQRKKLRSEIELWLKNVEKLVSEVKQIETKVEKCIKGCFPNYLTRYRLGKMMVKSINDVSELHAKGVFPNGLFIDSFQDSGRILPTSGLVGDKTFNRVSKAIWKLLTDKSTSMVGVHGMGGVGKTSVMMHIYNQLIECKIFDRVIWVNVSKTYNVEKLQIDIADATNLELSKDENVIWRSTRLLEHLQGKKFVLILDDMWQKFSLEDVGIPQPSIDNGCPIQSDEIEPIAKAVCENCGGLPLAIITVGRAMRKIKSKRLWMNALEELETSRADIVGMEEDVFTRLKFSYLHLKNDNIRSCFLYCALYPEDHKIDAAELIEYWMAEELITEVGDREKEINKGYTVLEMLKDACLLEDIGSDYVKMHDLVRDMAIKIAREGPRLINKSAMKLNQLPSEWMENVEWVSAMDNSIRSVPDYANCHKLSTLLLQRNPLSEEIPLSFFTQMQRLKVLDLSKTNIESLPESVSTLCSLRALLLRFSKLTEIPSLTMLKDLRVLDLSYSMLRELPNDIDELKNLRRLDLSNTEDLNIIPYGVLQNLSRLENFSLFKSKWRLSSTRGVGFEKFSSLSSLGLSFEDQISFIEYVRSKHWQDLQSYHLGIGELSFFLPVSQGMHSIEIQGCNLVLQDTVIELPSNIQQLALHSCHDITFLSKLSDTTNLDNLRQCYLSNCSGMEFIATSGNHFPCLEMLVLRKLPRLKAICDGIVASQIFTKLKSLKIHSCNGMKYLFSSGMLQDFQNLEEIEVWNSSLIQEMIEDKTGGGISLFSNVLLPNLRRLSLSTLTELKYITKGTLICDSLETLEIWDCEKLRTLPFSINYLPSSLKHIKGNKSWWDGLEWDETNCKNLLQPFFDQDRDCGADACDDETKKDMRVVGRRLGTEENMAVQDEQKHLHIEQTKLLQRAKTIYLHLPIADFAEGLAAKMPGNLKIFSVVH</sequence>
<dbReference type="InterPro" id="IPR001611">
    <property type="entry name" value="Leu-rich_rpt"/>
</dbReference>
<dbReference type="InterPro" id="IPR058922">
    <property type="entry name" value="WHD_DRP"/>
</dbReference>
<dbReference type="InterPro" id="IPR036388">
    <property type="entry name" value="WH-like_DNA-bd_sf"/>
</dbReference>
<name>A0A5N6Q1P3_9ASTR</name>
<dbReference type="GO" id="GO:0051607">
    <property type="term" value="P:defense response to virus"/>
    <property type="evidence" value="ECO:0007669"/>
    <property type="project" value="UniProtKB-ARBA"/>
</dbReference>
<evidence type="ECO:0000256" key="2">
    <source>
        <dbReference type="ARBA" id="ARBA00022614"/>
    </source>
</evidence>
<dbReference type="FunFam" id="1.10.10.10:FF:000322">
    <property type="entry name" value="Probable disease resistance protein At1g63360"/>
    <property type="match status" value="1"/>
</dbReference>
<dbReference type="InterPro" id="IPR003591">
    <property type="entry name" value="Leu-rich_rpt_typical-subtyp"/>
</dbReference>
<evidence type="ECO:0000256" key="4">
    <source>
        <dbReference type="ARBA" id="ARBA00022741"/>
    </source>
</evidence>
<evidence type="ECO:0000259" key="8">
    <source>
        <dbReference type="Pfam" id="PF00931"/>
    </source>
</evidence>
<dbReference type="FunFam" id="3.40.50.300:FF:001091">
    <property type="entry name" value="Probable disease resistance protein At1g61300"/>
    <property type="match status" value="1"/>
</dbReference>
<dbReference type="GO" id="GO:0005524">
    <property type="term" value="F:ATP binding"/>
    <property type="evidence" value="ECO:0007669"/>
    <property type="project" value="UniProtKB-KW"/>
</dbReference>
<evidence type="ECO:0008006" key="13">
    <source>
        <dbReference type="Google" id="ProtNLM"/>
    </source>
</evidence>
<keyword evidence="6" id="KW-0067">ATP-binding</keyword>
<dbReference type="InterPro" id="IPR032675">
    <property type="entry name" value="LRR_dom_sf"/>
</dbReference>
<dbReference type="AlphaFoldDB" id="A0A5N6Q1P3"/>
<dbReference type="InterPro" id="IPR057135">
    <property type="entry name" value="At4g27190-like_LRR"/>
</dbReference>
<keyword evidence="12" id="KW-1185">Reference proteome</keyword>
<dbReference type="SUPFAM" id="SSF52047">
    <property type="entry name" value="RNI-like"/>
    <property type="match status" value="1"/>
</dbReference>
<comment type="similarity">
    <text evidence="1">Belongs to the disease resistance NB-LRR family.</text>
</comment>
<evidence type="ECO:0000256" key="7">
    <source>
        <dbReference type="SAM" id="Coils"/>
    </source>
</evidence>
<accession>A0A5N6Q1P3</accession>
<dbReference type="Pfam" id="PF23247">
    <property type="entry name" value="LRR_RPS2"/>
    <property type="match status" value="1"/>
</dbReference>
<dbReference type="InterPro" id="IPR027417">
    <property type="entry name" value="P-loop_NTPase"/>
</dbReference>
<keyword evidence="5" id="KW-0611">Plant defense</keyword>
<dbReference type="PANTHER" id="PTHR33463:SF167">
    <property type="entry name" value="PUTATIVE-RELATED"/>
    <property type="match status" value="1"/>
</dbReference>
<evidence type="ECO:0000256" key="5">
    <source>
        <dbReference type="ARBA" id="ARBA00022821"/>
    </source>
</evidence>
<gene>
    <name evidence="11" type="ORF">E3N88_01618</name>
</gene>
<keyword evidence="2" id="KW-0433">Leucine-rich repeat</keyword>
<feature type="domain" description="Disease resistance protein At4g27190-like leucine-rich repeats" evidence="9">
    <location>
        <begin position="745"/>
        <end position="872"/>
    </location>
</feature>
<dbReference type="InterPro" id="IPR042197">
    <property type="entry name" value="Apaf_helical"/>
</dbReference>
<keyword evidence="4" id="KW-0547">Nucleotide-binding</keyword>
<evidence type="ECO:0000256" key="3">
    <source>
        <dbReference type="ARBA" id="ARBA00022737"/>
    </source>
</evidence>
<proteinExistence type="inferred from homology"/>
<dbReference type="Gene3D" id="1.10.10.10">
    <property type="entry name" value="Winged helix-like DNA-binding domain superfamily/Winged helix DNA-binding domain"/>
    <property type="match status" value="1"/>
</dbReference>
<dbReference type="InterPro" id="IPR002182">
    <property type="entry name" value="NB-ARC"/>
</dbReference>
<organism evidence="11 12">
    <name type="scientific">Mikania micrantha</name>
    <name type="common">bitter vine</name>
    <dbReference type="NCBI Taxonomy" id="192012"/>
    <lineage>
        <taxon>Eukaryota</taxon>
        <taxon>Viridiplantae</taxon>
        <taxon>Streptophyta</taxon>
        <taxon>Embryophyta</taxon>
        <taxon>Tracheophyta</taxon>
        <taxon>Spermatophyta</taxon>
        <taxon>Magnoliopsida</taxon>
        <taxon>eudicotyledons</taxon>
        <taxon>Gunneridae</taxon>
        <taxon>Pentapetalae</taxon>
        <taxon>asterids</taxon>
        <taxon>campanulids</taxon>
        <taxon>Asterales</taxon>
        <taxon>Asteraceae</taxon>
        <taxon>Asteroideae</taxon>
        <taxon>Heliantheae alliance</taxon>
        <taxon>Eupatorieae</taxon>
        <taxon>Mikania</taxon>
    </lineage>
</organism>
<evidence type="ECO:0000313" key="11">
    <source>
        <dbReference type="EMBL" id="KAD7478482.1"/>
    </source>
</evidence>
<dbReference type="OrthoDB" id="1926275at2759"/>
<dbReference type="Pfam" id="PF13855">
    <property type="entry name" value="LRR_8"/>
    <property type="match status" value="1"/>
</dbReference>
<dbReference type="PRINTS" id="PR00364">
    <property type="entry name" value="DISEASERSIST"/>
</dbReference>
<feature type="domain" description="NB-ARC" evidence="8">
    <location>
        <begin position="157"/>
        <end position="279"/>
    </location>
</feature>
<dbReference type="Gene3D" id="3.80.10.10">
    <property type="entry name" value="Ribonuclease Inhibitor"/>
    <property type="match status" value="2"/>
</dbReference>
<evidence type="ECO:0000259" key="9">
    <source>
        <dbReference type="Pfam" id="PF23247"/>
    </source>
</evidence>
<comment type="caution">
    <text evidence="11">The sequence shown here is derived from an EMBL/GenBank/DDBJ whole genome shotgun (WGS) entry which is preliminary data.</text>
</comment>
<evidence type="ECO:0000256" key="1">
    <source>
        <dbReference type="ARBA" id="ARBA00008894"/>
    </source>
</evidence>
<dbReference type="SUPFAM" id="SSF52058">
    <property type="entry name" value="L domain-like"/>
    <property type="match status" value="1"/>
</dbReference>
<dbReference type="SUPFAM" id="SSF52540">
    <property type="entry name" value="P-loop containing nucleoside triphosphate hydrolases"/>
    <property type="match status" value="1"/>
</dbReference>
<feature type="domain" description="Disease resistance protein winged helix" evidence="10">
    <location>
        <begin position="364"/>
        <end position="430"/>
    </location>
</feature>
<keyword evidence="7" id="KW-0175">Coiled coil</keyword>
<dbReference type="Gene3D" id="3.40.50.300">
    <property type="entry name" value="P-loop containing nucleotide triphosphate hydrolases"/>
    <property type="match status" value="1"/>
</dbReference>
<dbReference type="GO" id="GO:0043531">
    <property type="term" value="F:ADP binding"/>
    <property type="evidence" value="ECO:0007669"/>
    <property type="project" value="InterPro"/>
</dbReference>
<dbReference type="Pfam" id="PF00931">
    <property type="entry name" value="NB-ARC"/>
    <property type="match status" value="1"/>
</dbReference>
<dbReference type="Pfam" id="PF23559">
    <property type="entry name" value="WHD_DRP"/>
    <property type="match status" value="1"/>
</dbReference>
<protein>
    <recommendedName>
        <fullName evidence="13">NB-ARC domain-containing protein</fullName>
    </recommendedName>
</protein>
<feature type="coiled-coil region" evidence="7">
    <location>
        <begin position="25"/>
        <end position="88"/>
    </location>
</feature>
<evidence type="ECO:0000256" key="6">
    <source>
        <dbReference type="ARBA" id="ARBA00022840"/>
    </source>
</evidence>
<dbReference type="SMART" id="SM00369">
    <property type="entry name" value="LRR_TYP"/>
    <property type="match status" value="3"/>
</dbReference>
<dbReference type="Gene3D" id="1.10.8.430">
    <property type="entry name" value="Helical domain of apoptotic protease-activating factors"/>
    <property type="match status" value="1"/>
</dbReference>
<dbReference type="EMBL" id="SZYD01000001">
    <property type="protein sequence ID" value="KAD7478482.1"/>
    <property type="molecule type" value="Genomic_DNA"/>
</dbReference>
<evidence type="ECO:0000259" key="10">
    <source>
        <dbReference type="Pfam" id="PF23559"/>
    </source>
</evidence>